<reference evidence="4 5" key="1">
    <citation type="submission" date="2015-07" db="EMBL/GenBank/DDBJ databases">
        <title>Lactobacillus korensis/26-25/ whole genome sequencing.</title>
        <authorList>
            <person name="Kim M.K."/>
            <person name="Im W.-T."/>
            <person name="Srinivasan S."/>
            <person name="Lee J.-J."/>
        </authorList>
    </citation>
    <scope>NUCLEOTIDE SEQUENCE [LARGE SCALE GENOMIC DNA]</scope>
    <source>
        <strain evidence="4 5">26-25</strain>
    </source>
</reference>
<evidence type="ECO:0000313" key="5">
    <source>
        <dbReference type="Proteomes" id="UP000036000"/>
    </source>
</evidence>
<dbReference type="InterPro" id="IPR055346">
    <property type="entry name" value="Fe-S_cluster_assembly_SufBD"/>
</dbReference>
<dbReference type="Proteomes" id="UP000036000">
    <property type="component" value="Chromosome"/>
</dbReference>
<gene>
    <name evidence="4" type="ORF">ABN16_04895</name>
</gene>
<dbReference type="SUPFAM" id="SSF101960">
    <property type="entry name" value="Stabilizer of iron transporter SufD"/>
    <property type="match status" value="1"/>
</dbReference>
<evidence type="ECO:0000259" key="2">
    <source>
        <dbReference type="Pfam" id="PF01458"/>
    </source>
</evidence>
<keyword evidence="5" id="KW-1185">Reference proteome</keyword>
<evidence type="ECO:0000259" key="3">
    <source>
        <dbReference type="Pfam" id="PF19295"/>
    </source>
</evidence>
<evidence type="ECO:0000313" key="4">
    <source>
        <dbReference type="EMBL" id="AKP64401.1"/>
    </source>
</evidence>
<protein>
    <submittedName>
        <fullName evidence="4">ABC transporter</fullName>
    </submittedName>
</protein>
<dbReference type="KEGG" id="lko:ABN16_04895"/>
<dbReference type="InterPro" id="IPR037284">
    <property type="entry name" value="SUF_FeS_clus_asmbl_SufBD_sf"/>
</dbReference>
<dbReference type="RefSeq" id="WP_048733405.1">
    <property type="nucleotide sequence ID" value="NZ_CP012033.1"/>
</dbReference>
<dbReference type="InterPro" id="IPR011542">
    <property type="entry name" value="SUF_FeS_clus_asmbl_SufD"/>
</dbReference>
<accession>A0AAC8UU16</accession>
<proteinExistence type="inferred from homology"/>
<dbReference type="Pfam" id="PF19295">
    <property type="entry name" value="SufBD_N"/>
    <property type="match status" value="1"/>
</dbReference>
<dbReference type="PANTHER" id="PTHR30508">
    <property type="entry name" value="FES CLUSTER ASSEMBLY PROTEIN SUF"/>
    <property type="match status" value="1"/>
</dbReference>
<dbReference type="NCBIfam" id="TIGR01981">
    <property type="entry name" value="sufD"/>
    <property type="match status" value="1"/>
</dbReference>
<feature type="domain" description="SUF system FeS cluster assembly SufBD N-terminal" evidence="3">
    <location>
        <begin position="85"/>
        <end position="166"/>
    </location>
</feature>
<comment type="similarity">
    <text evidence="1">Belongs to the iron-sulfur cluster assembly SufBD family.</text>
</comment>
<dbReference type="InterPro" id="IPR000825">
    <property type="entry name" value="SUF_FeS_clus_asmbl_SufBD_core"/>
</dbReference>
<dbReference type="PANTHER" id="PTHR30508:SF1">
    <property type="entry name" value="UPF0051 PROTEIN ABCI8, CHLOROPLASTIC-RELATED"/>
    <property type="match status" value="1"/>
</dbReference>
<sequence length="435" mass="47998">MEAVQDYDALKTELAAAANDHGEPHWFVDRRLAAVDDMATAALPEVNRFDIHRWPLTPTDDPLKFSRSSADLLENVPVADDHIQIVQVGQTTYAANLPDELDDQGVILTDIFSAFREHPRLTQKHFMDKIIKTNEDRLTSFHTAFLNSGVFLYVPKGVVIDDPIEIHLVQDSTQDNHPMISHVLIVAEEDSHFSVMQHLTTKGDHANLASCVVEVLARPNSEVHFSSFDELGPNTTTYLNRRANISRDANVDWAIGLMNDGDTFGDFDSELIGENSKSDAKVITLTGGRQRVGVNTRVTNRGKKSTGNILQRGVIMEKSTLIFNGIGHIIHGAAGANAEQENRVLMMSSKAHGDANPILLIDENDVLAGHAASVGQVDAKQMYYLMSRGITEPQAKRLVIRGFLSAVLQAIPAKDVRQNLTDTIERKLENGAEVE</sequence>
<name>A0AAC8UU16_9LACO</name>
<dbReference type="Pfam" id="PF01458">
    <property type="entry name" value="SUFBD_core"/>
    <property type="match status" value="1"/>
</dbReference>
<dbReference type="AlphaFoldDB" id="A0AAC8UU16"/>
<dbReference type="InterPro" id="IPR045595">
    <property type="entry name" value="SufBD_N"/>
</dbReference>
<evidence type="ECO:0000256" key="1">
    <source>
        <dbReference type="ARBA" id="ARBA00043967"/>
    </source>
</evidence>
<organism evidence="4 5">
    <name type="scientific">Levilactobacillus koreensis</name>
    <dbReference type="NCBI Taxonomy" id="637971"/>
    <lineage>
        <taxon>Bacteria</taxon>
        <taxon>Bacillati</taxon>
        <taxon>Bacillota</taxon>
        <taxon>Bacilli</taxon>
        <taxon>Lactobacillales</taxon>
        <taxon>Lactobacillaceae</taxon>
        <taxon>Levilactobacillus</taxon>
    </lineage>
</organism>
<dbReference type="GO" id="GO:0016226">
    <property type="term" value="P:iron-sulfur cluster assembly"/>
    <property type="evidence" value="ECO:0007669"/>
    <property type="project" value="InterPro"/>
</dbReference>
<feature type="domain" description="SUF system FeS cluster assembly SufBD core" evidence="2">
    <location>
        <begin position="174"/>
        <end position="403"/>
    </location>
</feature>
<dbReference type="EMBL" id="CP012033">
    <property type="protein sequence ID" value="AKP64401.1"/>
    <property type="molecule type" value="Genomic_DNA"/>
</dbReference>